<evidence type="ECO:0000256" key="1">
    <source>
        <dbReference type="SAM" id="Phobius"/>
    </source>
</evidence>
<feature type="transmembrane region" description="Helical" evidence="1">
    <location>
        <begin position="61"/>
        <end position="79"/>
    </location>
</feature>
<accession>A0ABR7IPU7</accession>
<dbReference type="InterPro" id="IPR017259">
    <property type="entry name" value="UCP037672"/>
</dbReference>
<protein>
    <submittedName>
        <fullName evidence="2">DUF3784 domain-containing protein</fullName>
    </submittedName>
</protein>
<keyword evidence="1" id="KW-0472">Membrane</keyword>
<keyword evidence="3" id="KW-1185">Reference proteome</keyword>
<dbReference type="RefSeq" id="WP_069988799.1">
    <property type="nucleotide sequence ID" value="NZ_JACOQK010000001.1"/>
</dbReference>
<dbReference type="Proteomes" id="UP000649151">
    <property type="component" value="Unassembled WGS sequence"/>
</dbReference>
<evidence type="ECO:0000313" key="2">
    <source>
        <dbReference type="EMBL" id="MBC5787113.1"/>
    </source>
</evidence>
<dbReference type="EMBL" id="JACOQK010000001">
    <property type="protein sequence ID" value="MBC5787113.1"/>
    <property type="molecule type" value="Genomic_DNA"/>
</dbReference>
<proteinExistence type="predicted"/>
<evidence type="ECO:0000313" key="3">
    <source>
        <dbReference type="Proteomes" id="UP000649151"/>
    </source>
</evidence>
<feature type="transmembrane region" description="Helical" evidence="1">
    <location>
        <begin position="85"/>
        <end position="102"/>
    </location>
</feature>
<keyword evidence="1" id="KW-1133">Transmembrane helix</keyword>
<organism evidence="2 3">
    <name type="scientific">Clostridium facile</name>
    <dbReference type="NCBI Taxonomy" id="2763035"/>
    <lineage>
        <taxon>Bacteria</taxon>
        <taxon>Bacillati</taxon>
        <taxon>Bacillota</taxon>
        <taxon>Clostridia</taxon>
        <taxon>Eubacteriales</taxon>
        <taxon>Clostridiaceae</taxon>
        <taxon>Clostridium</taxon>
    </lineage>
</organism>
<sequence>MEEFLSTHIGTIICVLMAITMLLISLPFFIGREKAAGLVAGFNTLSEEEQKQYDKKKISKGHAIIFVVSSIIFVVGTGLSLLNQWLALICFLVWLLYFLHNVSSNPKKAFSKYLK</sequence>
<reference evidence="2 3" key="1">
    <citation type="submission" date="2020-08" db="EMBL/GenBank/DDBJ databases">
        <title>Genome public.</title>
        <authorList>
            <person name="Liu C."/>
            <person name="Sun Q."/>
        </authorList>
    </citation>
    <scope>NUCLEOTIDE SEQUENCE [LARGE SCALE GENOMIC DNA]</scope>
    <source>
        <strain evidence="2 3">NSJ-27</strain>
    </source>
</reference>
<keyword evidence="1" id="KW-0812">Transmembrane</keyword>
<name>A0ABR7IPU7_9CLOT</name>
<comment type="caution">
    <text evidence="2">The sequence shown here is derived from an EMBL/GenBank/DDBJ whole genome shotgun (WGS) entry which is preliminary data.</text>
</comment>
<feature type="transmembrane region" description="Helical" evidence="1">
    <location>
        <begin position="6"/>
        <end position="30"/>
    </location>
</feature>
<gene>
    <name evidence="2" type="ORF">H8Z77_03620</name>
</gene>
<dbReference type="Pfam" id="PF12650">
    <property type="entry name" value="DUF3784"/>
    <property type="match status" value="1"/>
</dbReference>